<keyword evidence="2" id="KW-0472">Membrane</keyword>
<accession>A0ABY2JHV7</accession>
<protein>
    <submittedName>
        <fullName evidence="3">DUF2142 domain-containing protein</fullName>
    </submittedName>
</protein>
<evidence type="ECO:0000313" key="4">
    <source>
        <dbReference type="Proteomes" id="UP000297851"/>
    </source>
</evidence>
<feature type="transmembrane region" description="Helical" evidence="2">
    <location>
        <begin position="286"/>
        <end position="306"/>
    </location>
</feature>
<feature type="transmembrane region" description="Helical" evidence="2">
    <location>
        <begin position="187"/>
        <end position="205"/>
    </location>
</feature>
<feature type="transmembrane region" description="Helical" evidence="2">
    <location>
        <begin position="414"/>
        <end position="434"/>
    </location>
</feature>
<keyword evidence="2" id="KW-1133">Transmembrane helix</keyword>
<gene>
    <name evidence="3" type="ORF">E3T25_03600</name>
</gene>
<comment type="caution">
    <text evidence="3">The sequence shown here is derived from an EMBL/GenBank/DDBJ whole genome shotgun (WGS) entry which is preliminary data.</text>
</comment>
<dbReference type="Pfam" id="PF09913">
    <property type="entry name" value="DUF2142"/>
    <property type="match status" value="1"/>
</dbReference>
<feature type="compositionally biased region" description="Basic and acidic residues" evidence="1">
    <location>
        <begin position="524"/>
        <end position="539"/>
    </location>
</feature>
<feature type="transmembrane region" description="Helical" evidence="2">
    <location>
        <begin position="159"/>
        <end position="180"/>
    </location>
</feature>
<evidence type="ECO:0000256" key="1">
    <source>
        <dbReference type="SAM" id="MobiDB-lite"/>
    </source>
</evidence>
<reference evidence="3 4" key="1">
    <citation type="submission" date="2019-03" db="EMBL/GenBank/DDBJ databases">
        <title>Genomics of glacier-inhabiting Cryobacterium strains.</title>
        <authorList>
            <person name="Liu Q."/>
            <person name="Xin Y.-H."/>
        </authorList>
    </citation>
    <scope>NUCLEOTIDE SEQUENCE [LARGE SCALE GENOMIC DNA]</scope>
    <source>
        <strain evidence="3 4">TMT2-16</strain>
    </source>
</reference>
<feature type="transmembrane region" description="Helical" evidence="2">
    <location>
        <begin position="34"/>
        <end position="54"/>
    </location>
</feature>
<evidence type="ECO:0000256" key="2">
    <source>
        <dbReference type="SAM" id="Phobius"/>
    </source>
</evidence>
<dbReference type="EMBL" id="SOGO01000011">
    <property type="protein sequence ID" value="TFD05742.1"/>
    <property type="molecule type" value="Genomic_DNA"/>
</dbReference>
<dbReference type="Proteomes" id="UP000297851">
    <property type="component" value="Unassembled WGS sequence"/>
</dbReference>
<keyword evidence="2" id="KW-0812">Transmembrane</keyword>
<keyword evidence="4" id="KW-1185">Reference proteome</keyword>
<sequence length="547" mass="58135">MRARLPFGEPWIARPGAMPRTYSTRASHIRRSRLLTFLLSFAMIFALTLIWAVATPPMASPDEPAHAMRAAAAALGQLEGTPSTTVPGSADVTVPRYFAEAEEHLNCYRRQILVTPSCVTPVGDPTALVIGHTTAAALNPPLFYVTVGWPATFLDGAKALYAMRALSALVCAALLAVAFTALRRSSWSVLAMAVATTPMVLFLSGTVNPNGMEACAAVAAFALLTTTLRTESTGWILIQRVALITMSSILLINTRSLSLVWLLIIAVVSLLLAKPDVLRSVLRAPATWLGSALIGATAVWALRFYLRPQDLTLTYSPIGAGGSWESGFFTTLDRTFEYGLGWIGHFGWLDTPAPTFTLLIWTLTAGMIILAGLVLGSWRVRTGLILIALVMILLPALLQAALVQDVGYVWQGRYTIALFMVVLVAAGIGLGDSVVFPTAGSPTCRLIVAGAVALGLGQIAAFVWALKRYVVSLSWDLTWIDMLTNPTWLPPGGWIPLGLAYSALIAAGTFLLIAAAASSAQLGEEDRAGEDSAADRESDPGSSPGKA</sequence>
<organism evidence="3 4">
    <name type="scientific">Cryobacterium sandaracinum</name>
    <dbReference type="NCBI Taxonomy" id="1259247"/>
    <lineage>
        <taxon>Bacteria</taxon>
        <taxon>Bacillati</taxon>
        <taxon>Actinomycetota</taxon>
        <taxon>Actinomycetes</taxon>
        <taxon>Micrococcales</taxon>
        <taxon>Microbacteriaceae</taxon>
        <taxon>Cryobacterium</taxon>
    </lineage>
</organism>
<feature type="region of interest" description="Disordered" evidence="1">
    <location>
        <begin position="524"/>
        <end position="547"/>
    </location>
</feature>
<feature type="transmembrane region" description="Helical" evidence="2">
    <location>
        <begin position="383"/>
        <end position="402"/>
    </location>
</feature>
<feature type="transmembrane region" description="Helical" evidence="2">
    <location>
        <begin position="446"/>
        <end position="466"/>
    </location>
</feature>
<feature type="transmembrane region" description="Helical" evidence="2">
    <location>
        <begin position="211"/>
        <end position="228"/>
    </location>
</feature>
<feature type="transmembrane region" description="Helical" evidence="2">
    <location>
        <begin position="258"/>
        <end position="274"/>
    </location>
</feature>
<feature type="transmembrane region" description="Helical" evidence="2">
    <location>
        <begin position="494"/>
        <end position="517"/>
    </location>
</feature>
<name>A0ABY2JHV7_9MICO</name>
<feature type="transmembrane region" description="Helical" evidence="2">
    <location>
        <begin position="358"/>
        <end position="376"/>
    </location>
</feature>
<proteinExistence type="predicted"/>
<evidence type="ECO:0000313" key="3">
    <source>
        <dbReference type="EMBL" id="TFD05742.1"/>
    </source>
</evidence>
<dbReference type="InterPro" id="IPR018674">
    <property type="entry name" value="DUF2142_membrane"/>
</dbReference>